<dbReference type="InterPro" id="IPR002073">
    <property type="entry name" value="PDEase_catalytic_dom"/>
</dbReference>
<dbReference type="Pfam" id="PF00233">
    <property type="entry name" value="PDEase_I"/>
    <property type="match status" value="1"/>
</dbReference>
<dbReference type="PANTHER" id="PTHR11347">
    <property type="entry name" value="CYCLIC NUCLEOTIDE PHOSPHODIESTERASE"/>
    <property type="match status" value="1"/>
</dbReference>
<feature type="binding site" evidence="4">
    <location>
        <position position="365"/>
    </location>
    <ligand>
        <name>AMP</name>
        <dbReference type="ChEBI" id="CHEBI:456215"/>
    </ligand>
</feature>
<dbReference type="PROSITE" id="PS51845">
    <property type="entry name" value="PDEASE_I_2"/>
    <property type="match status" value="1"/>
</dbReference>
<dbReference type="InterPro" id="IPR036971">
    <property type="entry name" value="PDEase_catalytic_dom_sf"/>
</dbReference>
<keyword evidence="2" id="KW-0378">Hydrolase</keyword>
<feature type="binding site" evidence="4">
    <location>
        <position position="202"/>
    </location>
    <ligand>
        <name>AMP</name>
        <dbReference type="ChEBI" id="CHEBI:456215"/>
    </ligand>
</feature>
<dbReference type="GO" id="GO:0007165">
    <property type="term" value="P:signal transduction"/>
    <property type="evidence" value="ECO:0007669"/>
    <property type="project" value="InterPro"/>
</dbReference>
<evidence type="ECO:0000256" key="2">
    <source>
        <dbReference type="ARBA" id="ARBA00022801"/>
    </source>
</evidence>
<feature type="domain" description="PDEase" evidence="6">
    <location>
        <begin position="86"/>
        <end position="409"/>
    </location>
</feature>
<evidence type="ECO:0000256" key="1">
    <source>
        <dbReference type="ARBA" id="ARBA00022723"/>
    </source>
</evidence>
<dbReference type="GO" id="GO:0004114">
    <property type="term" value="F:3',5'-cyclic-nucleotide phosphodiesterase activity"/>
    <property type="evidence" value="ECO:0007669"/>
    <property type="project" value="InterPro"/>
</dbReference>
<sequence>MASARELARAALRDDAAAAAAVVAASTRGALGDPLGCPPGSVSLDALALPVAPLHDLPEALIACRPPALRVLGGAGAGSGVGGGRHAAATPPRLSRELAMAVGQWGYDVHGVPEEKLPSLCFGAIVEHAEVGALGVDTGALWRFVQAVARRYRRCPYHSFRHATDVVLGCSSMVRMMQRAHEGMLAEPQAVVSVLVAAMFHDTDHPGVMNHFLVATRHPLAILYNNQSPLERHHCATGLALLERPELDFLAPLAPDTQAKMRGCMASCVLSTDIAQNMSFVREVNAVLDAGAAGEAATPLPADLAMKLIIKAADIGNSTRSMRIHQPWIEGLMSEFFAQGDAEMALGIPISLNCDRRSVNVAKCQVGFLKLFVVPIFATASRMMPELKTGALAIAEANLAAFTAQAELEV</sequence>
<feature type="active site" description="Proton donor" evidence="3">
    <location>
        <position position="158"/>
    </location>
</feature>
<dbReference type="CDD" id="cd00077">
    <property type="entry name" value="HDc"/>
    <property type="match status" value="1"/>
</dbReference>
<dbReference type="SUPFAM" id="SSF109604">
    <property type="entry name" value="HD-domain/PDEase-like"/>
    <property type="match status" value="1"/>
</dbReference>
<proteinExistence type="predicted"/>
<feature type="binding site" evidence="5">
    <location>
        <position position="202"/>
    </location>
    <ligand>
        <name>Zn(2+)</name>
        <dbReference type="ChEBI" id="CHEBI:29105"/>
        <label>2</label>
    </ligand>
</feature>
<evidence type="ECO:0000256" key="5">
    <source>
        <dbReference type="PIRSR" id="PIRSR623088-3"/>
    </source>
</evidence>
<accession>A0A7S3BNT7</accession>
<organism evidence="7">
    <name type="scientific">Haptolina ericina</name>
    <dbReference type="NCBI Taxonomy" id="156174"/>
    <lineage>
        <taxon>Eukaryota</taxon>
        <taxon>Haptista</taxon>
        <taxon>Haptophyta</taxon>
        <taxon>Prymnesiophyceae</taxon>
        <taxon>Prymnesiales</taxon>
        <taxon>Prymnesiaceae</taxon>
        <taxon>Haptolina</taxon>
    </lineage>
</organism>
<feature type="binding site" evidence="4">
    <location>
        <position position="314"/>
    </location>
    <ligand>
        <name>AMP</name>
        <dbReference type="ChEBI" id="CHEBI:456215"/>
    </ligand>
</feature>
<keyword evidence="1 5" id="KW-0479">Metal-binding</keyword>
<feature type="binding site" evidence="4">
    <location>
        <begin position="158"/>
        <end position="162"/>
    </location>
    <ligand>
        <name>AMP</name>
        <dbReference type="ChEBI" id="CHEBI:456215"/>
    </ligand>
</feature>
<dbReference type="InterPro" id="IPR023088">
    <property type="entry name" value="PDEase"/>
</dbReference>
<evidence type="ECO:0000256" key="4">
    <source>
        <dbReference type="PIRSR" id="PIRSR623088-2"/>
    </source>
</evidence>
<name>A0A7S3BNT7_9EUKA</name>
<evidence type="ECO:0000256" key="3">
    <source>
        <dbReference type="PIRSR" id="PIRSR623088-1"/>
    </source>
</evidence>
<evidence type="ECO:0000313" key="7">
    <source>
        <dbReference type="EMBL" id="CAE0139832.1"/>
    </source>
</evidence>
<feature type="binding site" evidence="5">
    <location>
        <position position="202"/>
    </location>
    <ligand>
        <name>Zn(2+)</name>
        <dbReference type="ChEBI" id="CHEBI:29105"/>
        <label>1</label>
    </ligand>
</feature>
<dbReference type="AlphaFoldDB" id="A0A7S3BNT7"/>
<feature type="binding site" evidence="5">
    <location>
        <position position="314"/>
    </location>
    <ligand>
        <name>Zn(2+)</name>
        <dbReference type="ChEBI" id="CHEBI:29105"/>
        <label>1</label>
    </ligand>
</feature>
<protein>
    <recommendedName>
        <fullName evidence="6">PDEase domain-containing protein</fullName>
    </recommendedName>
</protein>
<feature type="binding site" evidence="5">
    <location>
        <position position="162"/>
    </location>
    <ligand>
        <name>Zn(2+)</name>
        <dbReference type="ChEBI" id="CHEBI:29105"/>
        <label>1</label>
    </ligand>
</feature>
<dbReference type="InterPro" id="IPR003607">
    <property type="entry name" value="HD/PDEase_dom"/>
</dbReference>
<evidence type="ECO:0000259" key="6">
    <source>
        <dbReference type="PROSITE" id="PS51845"/>
    </source>
</evidence>
<dbReference type="GO" id="GO:0046872">
    <property type="term" value="F:metal ion binding"/>
    <property type="evidence" value="ECO:0007669"/>
    <property type="project" value="UniProtKB-KW"/>
</dbReference>
<dbReference type="PRINTS" id="PR00387">
    <property type="entry name" value="PDIESTERASE1"/>
</dbReference>
<gene>
    <name evidence="7" type="ORF">HERI1096_LOCUS32966</name>
</gene>
<feature type="binding site" evidence="5">
    <location>
        <position position="201"/>
    </location>
    <ligand>
        <name>Zn(2+)</name>
        <dbReference type="ChEBI" id="CHEBI:29105"/>
        <label>1</label>
    </ligand>
</feature>
<dbReference type="EMBL" id="HBHX01059640">
    <property type="protein sequence ID" value="CAE0139832.1"/>
    <property type="molecule type" value="Transcribed_RNA"/>
</dbReference>
<dbReference type="Gene3D" id="1.10.1300.10">
    <property type="entry name" value="3'5'-cyclic nucleotide phosphodiesterase, catalytic domain"/>
    <property type="match status" value="1"/>
</dbReference>
<reference evidence="7" key="1">
    <citation type="submission" date="2021-01" db="EMBL/GenBank/DDBJ databases">
        <authorList>
            <person name="Corre E."/>
            <person name="Pelletier E."/>
            <person name="Niang G."/>
            <person name="Scheremetjew M."/>
            <person name="Finn R."/>
            <person name="Kale V."/>
            <person name="Holt S."/>
            <person name="Cochrane G."/>
            <person name="Meng A."/>
            <person name="Brown T."/>
            <person name="Cohen L."/>
        </authorList>
    </citation>
    <scope>NUCLEOTIDE SEQUENCE</scope>
    <source>
        <strain evidence="7">CCMP281</strain>
    </source>
</reference>